<sequence>MELLTALAPFALMLGVLTITPGADTALLIRSATVSPRRAWGVVVGVQFGVLAWGLLASIGVAALFDAVPTIGFAVRAAGAAYLLWIGSRLLVSAARRPAARIEDGPLAASGSFLTGLRQGGLTNLLNPKVGAFYVAVVSQVGSLGGGAHFATGMALAGIHVAFGASWLGALALLAQSMGSWLRRPAVASPIDGLAGVVITGFGIALGIAAVVSLTG</sequence>
<dbReference type="InterPro" id="IPR001123">
    <property type="entry name" value="LeuE-type"/>
</dbReference>
<protein>
    <submittedName>
        <fullName evidence="7">LysE family translocator</fullName>
    </submittedName>
</protein>
<name>A0ABV9R3P6_9MICO</name>
<dbReference type="EMBL" id="JBHSJC010000001">
    <property type="protein sequence ID" value="MFC4828119.1"/>
    <property type="molecule type" value="Genomic_DNA"/>
</dbReference>
<dbReference type="PANTHER" id="PTHR30086:SF20">
    <property type="entry name" value="ARGININE EXPORTER PROTEIN ARGO-RELATED"/>
    <property type="match status" value="1"/>
</dbReference>
<keyword evidence="5 6" id="KW-0472">Membrane</keyword>
<accession>A0ABV9R3P6</accession>
<proteinExistence type="predicted"/>
<dbReference type="PANTHER" id="PTHR30086">
    <property type="entry name" value="ARGININE EXPORTER PROTEIN ARGO"/>
    <property type="match status" value="1"/>
</dbReference>
<evidence type="ECO:0000256" key="3">
    <source>
        <dbReference type="ARBA" id="ARBA00022692"/>
    </source>
</evidence>
<dbReference type="RefSeq" id="WP_204391057.1">
    <property type="nucleotide sequence ID" value="NZ_JAFBBW010000001.1"/>
</dbReference>
<feature type="transmembrane region" description="Helical" evidence="6">
    <location>
        <begin position="6"/>
        <end position="29"/>
    </location>
</feature>
<dbReference type="Proteomes" id="UP001595960">
    <property type="component" value="Unassembled WGS sequence"/>
</dbReference>
<gene>
    <name evidence="7" type="ORF">ACFPER_04910</name>
</gene>
<evidence type="ECO:0000256" key="2">
    <source>
        <dbReference type="ARBA" id="ARBA00022475"/>
    </source>
</evidence>
<dbReference type="Pfam" id="PF01810">
    <property type="entry name" value="LysE"/>
    <property type="match status" value="1"/>
</dbReference>
<keyword evidence="2" id="KW-1003">Cell membrane</keyword>
<evidence type="ECO:0000313" key="8">
    <source>
        <dbReference type="Proteomes" id="UP001595960"/>
    </source>
</evidence>
<comment type="subcellular location">
    <subcellularLocation>
        <location evidence="1">Cell membrane</location>
        <topology evidence="1">Multi-pass membrane protein</topology>
    </subcellularLocation>
</comment>
<comment type="caution">
    <text evidence="7">The sequence shown here is derived from an EMBL/GenBank/DDBJ whole genome shotgun (WGS) entry which is preliminary data.</text>
</comment>
<evidence type="ECO:0000313" key="7">
    <source>
        <dbReference type="EMBL" id="MFC4828119.1"/>
    </source>
</evidence>
<feature type="transmembrane region" description="Helical" evidence="6">
    <location>
        <begin position="71"/>
        <end position="92"/>
    </location>
</feature>
<keyword evidence="4 6" id="KW-1133">Transmembrane helix</keyword>
<keyword evidence="8" id="KW-1185">Reference proteome</keyword>
<feature type="transmembrane region" description="Helical" evidence="6">
    <location>
        <begin position="41"/>
        <end position="65"/>
    </location>
</feature>
<feature type="transmembrane region" description="Helical" evidence="6">
    <location>
        <begin position="157"/>
        <end position="182"/>
    </location>
</feature>
<keyword evidence="3 6" id="KW-0812">Transmembrane</keyword>
<evidence type="ECO:0000256" key="6">
    <source>
        <dbReference type="SAM" id="Phobius"/>
    </source>
</evidence>
<reference evidence="8" key="1">
    <citation type="journal article" date="2019" name="Int. J. Syst. Evol. Microbiol.">
        <title>The Global Catalogue of Microorganisms (GCM) 10K type strain sequencing project: providing services to taxonomists for standard genome sequencing and annotation.</title>
        <authorList>
            <consortium name="The Broad Institute Genomics Platform"/>
            <consortium name="The Broad Institute Genome Sequencing Center for Infectious Disease"/>
            <person name="Wu L."/>
            <person name="Ma J."/>
        </authorList>
    </citation>
    <scope>NUCLEOTIDE SEQUENCE [LARGE SCALE GENOMIC DNA]</scope>
    <source>
        <strain evidence="8">CGMCC 1.12192</strain>
    </source>
</reference>
<evidence type="ECO:0000256" key="5">
    <source>
        <dbReference type="ARBA" id="ARBA00023136"/>
    </source>
</evidence>
<evidence type="ECO:0000256" key="4">
    <source>
        <dbReference type="ARBA" id="ARBA00022989"/>
    </source>
</evidence>
<organism evidence="7 8">
    <name type="scientific">Agromyces aurantiacus</name>
    <dbReference type="NCBI Taxonomy" id="165814"/>
    <lineage>
        <taxon>Bacteria</taxon>
        <taxon>Bacillati</taxon>
        <taxon>Actinomycetota</taxon>
        <taxon>Actinomycetes</taxon>
        <taxon>Micrococcales</taxon>
        <taxon>Microbacteriaceae</taxon>
        <taxon>Agromyces</taxon>
    </lineage>
</organism>
<evidence type="ECO:0000256" key="1">
    <source>
        <dbReference type="ARBA" id="ARBA00004651"/>
    </source>
</evidence>
<feature type="transmembrane region" description="Helical" evidence="6">
    <location>
        <begin position="194"/>
        <end position="214"/>
    </location>
</feature>